<reference evidence="5" key="1">
    <citation type="journal article" date="2011" name="Nat. Commun.">
        <title>Effector diversification within compartments of the Leptosphaeria maculans genome affected by Repeat-Induced Point mutations.</title>
        <authorList>
            <person name="Rouxel T."/>
            <person name="Grandaubert J."/>
            <person name="Hane J.K."/>
            <person name="Hoede C."/>
            <person name="van de Wouw A.P."/>
            <person name="Couloux A."/>
            <person name="Dominguez V."/>
            <person name="Anthouard V."/>
            <person name="Bally P."/>
            <person name="Bourras S."/>
            <person name="Cozijnsen A.J."/>
            <person name="Ciuffetti L.M."/>
            <person name="Degrave A."/>
            <person name="Dilmaghani A."/>
            <person name="Duret L."/>
            <person name="Fudal I."/>
            <person name="Goodwin S.B."/>
            <person name="Gout L."/>
            <person name="Glaser N."/>
            <person name="Linglin J."/>
            <person name="Kema G.H.J."/>
            <person name="Lapalu N."/>
            <person name="Lawrence C.B."/>
            <person name="May K."/>
            <person name="Meyer M."/>
            <person name="Ollivier B."/>
            <person name="Poulain J."/>
            <person name="Schoch C.L."/>
            <person name="Simon A."/>
            <person name="Spatafora J.W."/>
            <person name="Stachowiak A."/>
            <person name="Turgeon B.G."/>
            <person name="Tyler B.M."/>
            <person name="Vincent D."/>
            <person name="Weissenbach J."/>
            <person name="Amselem J."/>
            <person name="Quesneville H."/>
            <person name="Oliver R.P."/>
            <person name="Wincker P."/>
            <person name="Balesdent M.-H."/>
            <person name="Howlett B.J."/>
        </authorList>
    </citation>
    <scope>NUCLEOTIDE SEQUENCE [LARGE SCALE GENOMIC DNA]</scope>
    <source>
        <strain evidence="5">JN3 / isolate v23.1.3 / race Av1-4-5-6-7-8</strain>
    </source>
</reference>
<dbReference type="InterPro" id="IPR038919">
    <property type="entry name" value="STB2/STB2"/>
</dbReference>
<evidence type="ECO:0000313" key="4">
    <source>
        <dbReference type="EMBL" id="CBX97890.1"/>
    </source>
</evidence>
<dbReference type="eggNOG" id="ENOG502QT8Q">
    <property type="taxonomic scope" value="Eukaryota"/>
</dbReference>
<dbReference type="AlphaFoldDB" id="E5A2U4"/>
<proteinExistence type="predicted"/>
<keyword evidence="5" id="KW-1185">Reference proteome</keyword>
<accession>E5A2U4</accession>
<dbReference type="OMA" id="IEYESHS"/>
<dbReference type="Proteomes" id="UP000002668">
    <property type="component" value="Genome"/>
</dbReference>
<evidence type="ECO:0000313" key="5">
    <source>
        <dbReference type="Proteomes" id="UP000002668"/>
    </source>
</evidence>
<dbReference type="EMBL" id="FP929132">
    <property type="protein sequence ID" value="CBX97890.1"/>
    <property type="molecule type" value="Genomic_DNA"/>
</dbReference>
<feature type="region of interest" description="Disordered" evidence="2">
    <location>
        <begin position="433"/>
        <end position="569"/>
    </location>
</feature>
<dbReference type="STRING" id="985895.E5A2U4"/>
<dbReference type="InterPro" id="IPR059025">
    <property type="entry name" value="STB6_N"/>
</dbReference>
<feature type="compositionally biased region" description="Basic and acidic residues" evidence="2">
    <location>
        <begin position="444"/>
        <end position="509"/>
    </location>
</feature>
<feature type="region of interest" description="Disordered" evidence="2">
    <location>
        <begin position="1"/>
        <end position="49"/>
    </location>
</feature>
<dbReference type="GO" id="GO:0070822">
    <property type="term" value="C:Sin3-type complex"/>
    <property type="evidence" value="ECO:0007669"/>
    <property type="project" value="TreeGrafter"/>
</dbReference>
<feature type="coiled-coil region" evidence="1">
    <location>
        <begin position="832"/>
        <end position="859"/>
    </location>
</feature>
<evidence type="ECO:0000256" key="2">
    <source>
        <dbReference type="SAM" id="MobiDB-lite"/>
    </source>
</evidence>
<keyword evidence="1" id="KW-0175">Coiled coil</keyword>
<dbReference type="PANTHER" id="PTHR31011">
    <property type="entry name" value="PROTEIN STB2-RELATED"/>
    <property type="match status" value="1"/>
</dbReference>
<feature type="compositionally biased region" description="Polar residues" evidence="2">
    <location>
        <begin position="556"/>
        <end position="569"/>
    </location>
</feature>
<dbReference type="HOGENOM" id="CLU_010065_0_0_1"/>
<dbReference type="OrthoDB" id="19806at2759"/>
<sequence>MDFPMPMSSPVRTKTEKELRRQVPPLQTTSTDPKPTPPPSASTFVTPETMADEARMTSSATDTKHKLFVMTDIVAARYIEEDPTTTCTVLARRQKIEGYEIYLVEQWACSRTHPTFLITTYTGNPEDVVLATILSVPADESQWSPQMRLYFKSLDEFHARRKETSYGTLMITNLSGFPSSLTVIPVPGGDVKKYREPFVVNENLKRMGCSGRLGIQLAPPSSATQAKFHQLYRTSEKIPFNASVLELVKLCQVALVLFGKLEPEYADGLLCDLTEKAINDWWVEFGAEYYTVEPHDGILGPTTVAALLGMLMGARNRLSACNAAVSKDVFDLESMKRGIAHFQKSQHLPRTRRLDRHTLDKLRRASAKAASKEGWAVPRAFKSTVAELGGKGGEMVMGIVGAGQKDGIAEVETVDIDQFVELVRGDHAKWLWHGKPRKSTSGDIFDRPLEAERSPSPDKPDHIIKSLRRENNSDQPKLTKRDTAHEEPKRAELITPEGIEKNDSKDSSSKRATIKAKSGSGFSHLKNAVSLRTHVNRVSREEHGRHGLHKTKTENKSAPYTGSNDTQTSVDHYENTVQCPDDALHILSPQSSTDPTFSKLLTETPSNSASALAIHQKPDGRQDSATLRNSVAESDASDRAPTVDSSIAGSVYHGIDLNETLPVDQVHEIPPLLRRTMSDDHLDYHGSIRNDDWWPRHLSFSVAEESILKWNPIIVPDPDGTSLDPTNSDTALTAKYAAQALHSEYLKQLHHRLATLSTTDASWVLSRLQQITDLEASADADIETLDSIYYPHLDTYHALREDTHAIIANNRAQLTASLSELGNIGDKLEYEIGALRSKVEDVEDVLGEFERQVEFVEGRVGELEGVLGEREGWWAWGVRMLTGLGTKTALLQTYSQLSYVISYERCGTCAAYF</sequence>
<feature type="domain" description="STB6-like N-terminal" evidence="3">
    <location>
        <begin position="68"/>
        <end position="207"/>
    </location>
</feature>
<dbReference type="VEuPathDB" id="FungiDB:LEMA_P092990.1"/>
<evidence type="ECO:0000256" key="1">
    <source>
        <dbReference type="SAM" id="Coils"/>
    </source>
</evidence>
<protein>
    <recommendedName>
        <fullName evidence="3">STB6-like N-terminal domain-containing protein</fullName>
    </recommendedName>
</protein>
<feature type="compositionally biased region" description="Polar residues" evidence="2">
    <location>
        <begin position="623"/>
        <end position="632"/>
    </location>
</feature>
<gene>
    <name evidence="4" type="ORF">LEMA_P092990.1</name>
</gene>
<feature type="region of interest" description="Disordered" evidence="2">
    <location>
        <begin position="608"/>
        <end position="643"/>
    </location>
</feature>
<evidence type="ECO:0000259" key="3">
    <source>
        <dbReference type="Pfam" id="PF25995"/>
    </source>
</evidence>
<feature type="compositionally biased region" description="Basic and acidic residues" evidence="2">
    <location>
        <begin position="538"/>
        <end position="555"/>
    </location>
</feature>
<dbReference type="InParanoid" id="E5A2U4"/>
<organism evidence="5">
    <name type="scientific">Leptosphaeria maculans (strain JN3 / isolate v23.1.3 / race Av1-4-5-6-7-8)</name>
    <name type="common">Blackleg fungus</name>
    <name type="synonym">Phoma lingam</name>
    <dbReference type="NCBI Taxonomy" id="985895"/>
    <lineage>
        <taxon>Eukaryota</taxon>
        <taxon>Fungi</taxon>
        <taxon>Dikarya</taxon>
        <taxon>Ascomycota</taxon>
        <taxon>Pezizomycotina</taxon>
        <taxon>Dothideomycetes</taxon>
        <taxon>Pleosporomycetidae</taxon>
        <taxon>Pleosporales</taxon>
        <taxon>Pleosporineae</taxon>
        <taxon>Leptosphaeriaceae</taxon>
        <taxon>Plenodomus</taxon>
        <taxon>Plenodomus lingam/Leptosphaeria maculans species complex</taxon>
    </lineage>
</organism>
<name>E5A2U4_LEPMJ</name>
<dbReference type="PANTHER" id="PTHR31011:SF2">
    <property type="entry name" value="PROTEIN STB2-RELATED"/>
    <property type="match status" value="1"/>
</dbReference>
<dbReference type="Pfam" id="PF25995">
    <property type="entry name" value="STB6_N"/>
    <property type="match status" value="1"/>
</dbReference>